<dbReference type="Proteomes" id="UP000184139">
    <property type="component" value="Unassembled WGS sequence"/>
</dbReference>
<evidence type="ECO:0000256" key="1">
    <source>
        <dbReference type="ARBA" id="ARBA00004141"/>
    </source>
</evidence>
<gene>
    <name evidence="7" type="ORF">SAMN02745124_00400</name>
</gene>
<evidence type="ECO:0000313" key="7">
    <source>
        <dbReference type="EMBL" id="SHH38944.1"/>
    </source>
</evidence>
<protein>
    <submittedName>
        <fullName evidence="7">Predicted PurR-regulated permease PerM</fullName>
    </submittedName>
</protein>
<feature type="transmembrane region" description="Helical" evidence="6">
    <location>
        <begin position="325"/>
        <end position="358"/>
    </location>
</feature>
<dbReference type="EMBL" id="FQXS01000001">
    <property type="protein sequence ID" value="SHH38944.1"/>
    <property type="molecule type" value="Genomic_DNA"/>
</dbReference>
<proteinExistence type="inferred from homology"/>
<dbReference type="InterPro" id="IPR002549">
    <property type="entry name" value="AI-2E-like"/>
</dbReference>
<dbReference type="STRING" id="1121409.SAMN02745124_00400"/>
<feature type="transmembrane region" description="Helical" evidence="6">
    <location>
        <begin position="77"/>
        <end position="102"/>
    </location>
</feature>
<sequence length="373" mass="41859">MPTRCANTMTDQIARHHYPTNGPSPMQVRYFLLVLLVSLFFLGRVLFPFWSILVLAFLLSSFFRPIYLFLERWLPATLASILTCLLITAIVFVPLVFFVGALSNEALTVYQWGRDSRVWLKLQILIQESPLIGQSQKYLGEIGIDFDASQISDTLSAFVKVAGLMLYNQASSWAANIMQFLFLFVMMILAIFFLLIDLPRLIDFLIRMSPLPDEEDRLLVKKFEQIASAVLKGNGICGLLQGVLGGAMFSILGLNSPILWGFIMGILAFLPIFGIGLVLIPASIILAFNDRITAGIFLFCFYLALSLPVEYLLKPKLVGDQVKMHTLLVFLSIIGGLSVYGILGIIYGPIIVTAFLTLSEIYLKKYDYYVQNF</sequence>
<evidence type="ECO:0000256" key="5">
    <source>
        <dbReference type="ARBA" id="ARBA00023136"/>
    </source>
</evidence>
<evidence type="ECO:0000256" key="4">
    <source>
        <dbReference type="ARBA" id="ARBA00022989"/>
    </source>
</evidence>
<feature type="transmembrane region" description="Helical" evidence="6">
    <location>
        <begin position="258"/>
        <end position="280"/>
    </location>
</feature>
<reference evidence="7 8" key="1">
    <citation type="submission" date="2016-11" db="EMBL/GenBank/DDBJ databases">
        <authorList>
            <person name="Jaros S."/>
            <person name="Januszkiewicz K."/>
            <person name="Wedrychowicz H."/>
        </authorList>
    </citation>
    <scope>NUCLEOTIDE SEQUENCE [LARGE SCALE GENOMIC DNA]</scope>
    <source>
        <strain evidence="7 8">DSM 9705</strain>
    </source>
</reference>
<keyword evidence="5 6" id="KW-0472">Membrane</keyword>
<evidence type="ECO:0000256" key="6">
    <source>
        <dbReference type="SAM" id="Phobius"/>
    </source>
</evidence>
<evidence type="ECO:0000256" key="3">
    <source>
        <dbReference type="ARBA" id="ARBA00022692"/>
    </source>
</evidence>
<dbReference type="PANTHER" id="PTHR21716:SF4">
    <property type="entry name" value="TRANSMEMBRANE PROTEIN 245"/>
    <property type="match status" value="1"/>
</dbReference>
<dbReference type="AlphaFoldDB" id="A0A1M5SK70"/>
<organism evidence="7 8">
    <name type="scientific">Desulfofustis glycolicus DSM 9705</name>
    <dbReference type="NCBI Taxonomy" id="1121409"/>
    <lineage>
        <taxon>Bacteria</taxon>
        <taxon>Pseudomonadati</taxon>
        <taxon>Thermodesulfobacteriota</taxon>
        <taxon>Desulfobulbia</taxon>
        <taxon>Desulfobulbales</taxon>
        <taxon>Desulfocapsaceae</taxon>
        <taxon>Desulfofustis</taxon>
    </lineage>
</organism>
<dbReference type="PANTHER" id="PTHR21716">
    <property type="entry name" value="TRANSMEMBRANE PROTEIN"/>
    <property type="match status" value="1"/>
</dbReference>
<keyword evidence="4 6" id="KW-1133">Transmembrane helix</keyword>
<keyword evidence="8" id="KW-1185">Reference proteome</keyword>
<name>A0A1M5SK70_9BACT</name>
<evidence type="ECO:0000256" key="2">
    <source>
        <dbReference type="ARBA" id="ARBA00009773"/>
    </source>
</evidence>
<feature type="transmembrane region" description="Helical" evidence="6">
    <location>
        <begin position="292"/>
        <end position="313"/>
    </location>
</feature>
<dbReference type="RefSeq" id="WP_244155756.1">
    <property type="nucleotide sequence ID" value="NZ_FQXS01000001.1"/>
</dbReference>
<keyword evidence="3 6" id="KW-0812">Transmembrane</keyword>
<accession>A0A1M5SK70</accession>
<evidence type="ECO:0000313" key="8">
    <source>
        <dbReference type="Proteomes" id="UP000184139"/>
    </source>
</evidence>
<dbReference type="GO" id="GO:0016020">
    <property type="term" value="C:membrane"/>
    <property type="evidence" value="ECO:0007669"/>
    <property type="project" value="UniProtKB-SubCell"/>
</dbReference>
<comment type="subcellular location">
    <subcellularLocation>
        <location evidence="1">Membrane</location>
        <topology evidence="1">Multi-pass membrane protein</topology>
    </subcellularLocation>
</comment>
<dbReference type="Pfam" id="PF01594">
    <property type="entry name" value="AI-2E_transport"/>
    <property type="match status" value="1"/>
</dbReference>
<comment type="similarity">
    <text evidence="2">Belongs to the autoinducer-2 exporter (AI-2E) (TC 2.A.86) family.</text>
</comment>
<feature type="transmembrane region" description="Helical" evidence="6">
    <location>
        <begin position="173"/>
        <end position="198"/>
    </location>
</feature>